<name>A0A8X8YMF2_SALSN</name>
<evidence type="ECO:0000256" key="1">
    <source>
        <dbReference type="ARBA" id="ARBA00001964"/>
    </source>
</evidence>
<dbReference type="GO" id="GO:0004739">
    <property type="term" value="F:pyruvate dehydrogenase (acetyl-transferring) activity"/>
    <property type="evidence" value="ECO:0007669"/>
    <property type="project" value="InterPro"/>
</dbReference>
<dbReference type="SUPFAM" id="SSF52518">
    <property type="entry name" value="Thiamin diphosphate-binding fold (THDP-binding)"/>
    <property type="match status" value="1"/>
</dbReference>
<gene>
    <name evidence="4" type="ORF">SASPL_105806</name>
</gene>
<sequence length="531" mass="59482">MSKLRWRGISHVNKLIGLVQRQEKINARWDEMLKAVTSIKDRLQGSSGATAMVDVESNLESLVEEDDLIVQLRNMKKVDKDSELDGLMQSEGEKKKMGEALRHFGNRSSECTMILRVWQASVLDGEVKMKHMVVFDSSGAFKGGGMTRVVYRQVQHGEVIGRNLGKQIDLDVESAAIRQLKIFQYRDENLNKIIEHFYVHFGQRLGRFFRNGVYGQFGSPQVRDMLNCFGVGRLLTVTGGLITDEGAGAFSFVNDWKEQGLFLDNNKQWLHGSCKECHVTVAAKVNEIVVAVVVRVGMASVVEKETRMVIVAATDEKTAGNGTIQWLYWVHLSASMAVEGEPIMHVNDAFAIYEEELGNSRNLFLYFGADARAGKRLDNAKKFMETECLANASQNAQLRKLATILSVIRNLKREADMLGASRIKVVCQGAHAWGLEQGLRVNASKALPSSTKETMTVCDVLNSTLDEEIAPDSKVLVKGEEVSEYHDAYKLTKGLFDKFGPEERGCWIQPSLRLDFWNTSCRNIYITVQGL</sequence>
<comment type="cofactor">
    <cofactor evidence="1">
        <name>thiamine diphosphate</name>
        <dbReference type="ChEBI" id="CHEBI:58937"/>
    </cofactor>
</comment>
<dbReference type="AlphaFoldDB" id="A0A8X8YMF2"/>
<reference evidence="4" key="2">
    <citation type="submission" date="2020-08" db="EMBL/GenBank/DDBJ databases">
        <title>Plant Genome Project.</title>
        <authorList>
            <person name="Zhang R.-G."/>
        </authorList>
    </citation>
    <scope>NUCLEOTIDE SEQUENCE</scope>
    <source>
        <strain evidence="4">Huo1</strain>
        <tissue evidence="4">Leaf</tissue>
    </source>
</reference>
<protein>
    <submittedName>
        <fullName evidence="4">Uncharacterized protein</fullName>
    </submittedName>
</protein>
<keyword evidence="2" id="KW-0560">Oxidoreductase</keyword>
<accession>A0A8X8YMF2</accession>
<dbReference type="PANTHER" id="PTHR11624">
    <property type="entry name" value="DEHYDROGENASE RELATED"/>
    <property type="match status" value="1"/>
</dbReference>
<dbReference type="GO" id="GO:0006086">
    <property type="term" value="P:pyruvate decarboxylation to acetyl-CoA"/>
    <property type="evidence" value="ECO:0007669"/>
    <property type="project" value="InterPro"/>
</dbReference>
<evidence type="ECO:0000313" key="4">
    <source>
        <dbReference type="EMBL" id="KAG6434184.1"/>
    </source>
</evidence>
<keyword evidence="5" id="KW-1185">Reference proteome</keyword>
<dbReference type="Gene3D" id="3.40.50.970">
    <property type="match status" value="1"/>
</dbReference>
<dbReference type="Proteomes" id="UP000298416">
    <property type="component" value="Unassembled WGS sequence"/>
</dbReference>
<dbReference type="EMBL" id="PNBA02000002">
    <property type="protein sequence ID" value="KAG6434184.1"/>
    <property type="molecule type" value="Genomic_DNA"/>
</dbReference>
<proteinExistence type="predicted"/>
<organism evidence="4">
    <name type="scientific">Salvia splendens</name>
    <name type="common">Scarlet sage</name>
    <dbReference type="NCBI Taxonomy" id="180675"/>
    <lineage>
        <taxon>Eukaryota</taxon>
        <taxon>Viridiplantae</taxon>
        <taxon>Streptophyta</taxon>
        <taxon>Embryophyta</taxon>
        <taxon>Tracheophyta</taxon>
        <taxon>Spermatophyta</taxon>
        <taxon>Magnoliopsida</taxon>
        <taxon>eudicotyledons</taxon>
        <taxon>Gunneridae</taxon>
        <taxon>Pentapetalae</taxon>
        <taxon>asterids</taxon>
        <taxon>lamiids</taxon>
        <taxon>Lamiales</taxon>
        <taxon>Lamiaceae</taxon>
        <taxon>Nepetoideae</taxon>
        <taxon>Mentheae</taxon>
        <taxon>Salviinae</taxon>
        <taxon>Salvia</taxon>
        <taxon>Salvia subgen. Calosphace</taxon>
        <taxon>core Calosphace</taxon>
    </lineage>
</organism>
<reference evidence="4" key="1">
    <citation type="submission" date="2018-01" db="EMBL/GenBank/DDBJ databases">
        <authorList>
            <person name="Mao J.F."/>
        </authorList>
    </citation>
    <scope>NUCLEOTIDE SEQUENCE</scope>
    <source>
        <strain evidence="4">Huo1</strain>
        <tissue evidence="4">Leaf</tissue>
    </source>
</reference>
<dbReference type="PANTHER" id="PTHR11624:SF112">
    <property type="entry name" value="PYRUVATE DEHYDROGENASE E1 COMPONENT SUBUNIT BETA-1, MITOCHONDRIAL"/>
    <property type="match status" value="1"/>
</dbReference>
<evidence type="ECO:0000256" key="2">
    <source>
        <dbReference type="ARBA" id="ARBA00023002"/>
    </source>
</evidence>
<evidence type="ECO:0000256" key="3">
    <source>
        <dbReference type="ARBA" id="ARBA00023052"/>
    </source>
</evidence>
<keyword evidence="3" id="KW-0786">Thiamine pyrophosphate</keyword>
<comment type="caution">
    <text evidence="4">The sequence shown here is derived from an EMBL/GenBank/DDBJ whole genome shotgun (WGS) entry which is preliminary data.</text>
</comment>
<evidence type="ECO:0000313" key="5">
    <source>
        <dbReference type="Proteomes" id="UP000298416"/>
    </source>
</evidence>
<dbReference type="InterPro" id="IPR029061">
    <property type="entry name" value="THDP-binding"/>
</dbReference>
<dbReference type="InterPro" id="IPR027110">
    <property type="entry name" value="PDHB_mito-type"/>
</dbReference>